<feature type="signal peptide" evidence="1">
    <location>
        <begin position="1"/>
        <end position="32"/>
    </location>
</feature>
<evidence type="ECO:0000313" key="2">
    <source>
        <dbReference type="EMBL" id="GEC17423.1"/>
    </source>
</evidence>
<dbReference type="EMBL" id="BJNF01000109">
    <property type="protein sequence ID" value="GEC17423.1"/>
    <property type="molecule type" value="Genomic_DNA"/>
</dbReference>
<keyword evidence="1" id="KW-0732">Signal</keyword>
<evidence type="ECO:0000256" key="1">
    <source>
        <dbReference type="SAM" id="SignalP"/>
    </source>
</evidence>
<dbReference type="RefSeq" id="WP_141385172.1">
    <property type="nucleotide sequence ID" value="NZ_BJNF01000109.1"/>
</dbReference>
<gene>
    <name evidence="2" type="ORF">NWI01_33150</name>
</gene>
<reference evidence="2 3" key="1">
    <citation type="submission" date="2019-06" db="EMBL/GenBank/DDBJ databases">
        <title>Whole genome shotgun sequence of Nitrobacter winogradskyi NBRC 14297.</title>
        <authorList>
            <person name="Hosoyama A."/>
            <person name="Uohara A."/>
            <person name="Ohji S."/>
            <person name="Ichikawa N."/>
        </authorList>
    </citation>
    <scope>NUCLEOTIDE SEQUENCE [LARGE SCALE GENOMIC DNA]</scope>
    <source>
        <strain evidence="2 3">NBRC 14297</strain>
    </source>
</reference>
<feature type="chain" id="PRO_5021348449" description="DUF2950 domain-containing protein" evidence="1">
    <location>
        <begin position="33"/>
        <end position="317"/>
    </location>
</feature>
<evidence type="ECO:0008006" key="4">
    <source>
        <dbReference type="Google" id="ProtNLM"/>
    </source>
</evidence>
<dbReference type="InterPro" id="IPR021556">
    <property type="entry name" value="DUF2950"/>
</dbReference>
<name>A0A4Y3WEV0_NITWI</name>
<protein>
    <recommendedName>
        <fullName evidence="4">DUF2950 domain-containing protein</fullName>
    </recommendedName>
</protein>
<proteinExistence type="predicted"/>
<sequence length="317" mass="34448">MQIPGRDNPNGTNFRHLLLITLMAMSVQSALAQEKFNSPEKAADKLVVAVRAGDEKGILNILGSDGKDILLSGDKVADADIKALFLTGYDLRHQVVKKDGNTAELVVGQQDWPMPIPIVRKDNGWSFDTAAGRREILYRRIGRDELRAIQASLAYVDAQHDYIDMNPENSDPPVYARKIISTEGKKDGLYWPAVANEKQSPLGPAFALATAAGYRLTGEQTPFHGYYYKILTAQGPKAPGGAANYIVNDKMIGGFALVAYPAIYGNSGVMTFVVNNDGILYQKDLGKSTGSIASDMTAFNPDEAWKKVPDSDLAVLP</sequence>
<dbReference type="AlphaFoldDB" id="A0A4Y3WEV0"/>
<evidence type="ECO:0000313" key="3">
    <source>
        <dbReference type="Proteomes" id="UP000318825"/>
    </source>
</evidence>
<accession>A0A4Y3WEV0</accession>
<organism evidence="2 3">
    <name type="scientific">Nitrobacter winogradskyi</name>
    <name type="common">Nitrobacter agilis</name>
    <dbReference type="NCBI Taxonomy" id="913"/>
    <lineage>
        <taxon>Bacteria</taxon>
        <taxon>Pseudomonadati</taxon>
        <taxon>Pseudomonadota</taxon>
        <taxon>Alphaproteobacteria</taxon>
        <taxon>Hyphomicrobiales</taxon>
        <taxon>Nitrobacteraceae</taxon>
        <taxon>Nitrobacter</taxon>
    </lineage>
</organism>
<dbReference type="Pfam" id="PF11453">
    <property type="entry name" value="DUF2950"/>
    <property type="match status" value="1"/>
</dbReference>
<dbReference type="Proteomes" id="UP000318825">
    <property type="component" value="Unassembled WGS sequence"/>
</dbReference>
<comment type="caution">
    <text evidence="2">The sequence shown here is derived from an EMBL/GenBank/DDBJ whole genome shotgun (WGS) entry which is preliminary data.</text>
</comment>
<dbReference type="OrthoDB" id="108782at2"/>